<accession>A0A1E4T522</accession>
<reference evidence="11" key="1">
    <citation type="submission" date="2016-04" db="EMBL/GenBank/DDBJ databases">
        <title>Comparative genomics of biotechnologically important yeasts.</title>
        <authorList>
            <consortium name="DOE Joint Genome Institute"/>
            <person name="Riley R."/>
            <person name="Haridas S."/>
            <person name="Wolfe K.H."/>
            <person name="Lopes M.R."/>
            <person name="Hittinger C.T."/>
            <person name="Goker M."/>
            <person name="Salamov A."/>
            <person name="Wisecaver J."/>
            <person name="Long T.M."/>
            <person name="Aerts A.L."/>
            <person name="Barry K."/>
            <person name="Choi C."/>
            <person name="Clum A."/>
            <person name="Coughlan A.Y."/>
            <person name="Deshpande S."/>
            <person name="Douglass A.P."/>
            <person name="Hanson S.J."/>
            <person name="Klenk H.-P."/>
            <person name="Labutti K."/>
            <person name="Lapidus A."/>
            <person name="Lindquist E."/>
            <person name="Lipzen A."/>
            <person name="Meier-Kolthoff J.P."/>
            <person name="Ohm R.A."/>
            <person name="Otillar R.P."/>
            <person name="Pangilinan J."/>
            <person name="Peng Y."/>
            <person name="Rokas A."/>
            <person name="Rosa C.A."/>
            <person name="Scheuner C."/>
            <person name="Sibirny A.A."/>
            <person name="Slot J.C."/>
            <person name="Stielow J.B."/>
            <person name="Sun H."/>
            <person name="Kurtzman C.P."/>
            <person name="Blackwell M."/>
            <person name="Grigoriev I.V."/>
            <person name="Jeffries T.W."/>
        </authorList>
    </citation>
    <scope>NUCLEOTIDE SEQUENCE [LARGE SCALE GENOMIC DNA]</scope>
    <source>
        <strain evidence="11">NRRL YB-2248</strain>
    </source>
</reference>
<evidence type="ECO:0000256" key="6">
    <source>
        <dbReference type="ARBA" id="ARBA00038219"/>
    </source>
</evidence>
<evidence type="ECO:0000256" key="8">
    <source>
        <dbReference type="SAM" id="SignalP"/>
    </source>
</evidence>
<dbReference type="OrthoDB" id="5415592at2759"/>
<proteinExistence type="inferred from homology"/>
<protein>
    <recommendedName>
        <fullName evidence="9">Cell wall mannoprotein PIR1-like C-terminal domain-containing protein</fullName>
    </recommendedName>
</protein>
<dbReference type="InterPro" id="IPR051153">
    <property type="entry name" value="Yeast_CWMannoprotein_PIR"/>
</dbReference>
<dbReference type="PANTHER" id="PTHR47254:SF1">
    <property type="entry name" value="CELL WALL MANNOPROTEIN CIS3-RELATED"/>
    <property type="match status" value="1"/>
</dbReference>
<feature type="signal peptide" evidence="8">
    <location>
        <begin position="1"/>
        <end position="19"/>
    </location>
</feature>
<evidence type="ECO:0000256" key="3">
    <source>
        <dbReference type="ARBA" id="ARBA00022525"/>
    </source>
</evidence>
<feature type="domain" description="Cell wall mannoprotein PIR1-like C-terminal" evidence="9">
    <location>
        <begin position="226"/>
        <end position="300"/>
    </location>
</feature>
<evidence type="ECO:0000256" key="5">
    <source>
        <dbReference type="ARBA" id="ARBA00022737"/>
    </source>
</evidence>
<dbReference type="Pfam" id="PF22799">
    <property type="entry name" value="PIR1-like_C"/>
    <property type="match status" value="1"/>
</dbReference>
<organism evidence="10 11">
    <name type="scientific">[Candida] arabinofermentans NRRL YB-2248</name>
    <dbReference type="NCBI Taxonomy" id="983967"/>
    <lineage>
        <taxon>Eukaryota</taxon>
        <taxon>Fungi</taxon>
        <taxon>Dikarya</taxon>
        <taxon>Ascomycota</taxon>
        <taxon>Saccharomycotina</taxon>
        <taxon>Pichiomycetes</taxon>
        <taxon>Pichiales</taxon>
        <taxon>Pichiaceae</taxon>
        <taxon>Ogataea</taxon>
        <taxon>Ogataea/Candida clade</taxon>
    </lineage>
</organism>
<dbReference type="GO" id="GO:0031505">
    <property type="term" value="P:fungal-type cell wall organization"/>
    <property type="evidence" value="ECO:0007669"/>
    <property type="project" value="UniProtKB-ARBA"/>
</dbReference>
<keyword evidence="4 8" id="KW-0732">Signal</keyword>
<evidence type="ECO:0000313" key="10">
    <source>
        <dbReference type="EMBL" id="ODV86849.1"/>
    </source>
</evidence>
<evidence type="ECO:0000256" key="7">
    <source>
        <dbReference type="SAM" id="MobiDB-lite"/>
    </source>
</evidence>
<keyword evidence="5" id="KW-0677">Repeat</keyword>
<keyword evidence="11" id="KW-1185">Reference proteome</keyword>
<feature type="region of interest" description="Disordered" evidence="7">
    <location>
        <begin position="71"/>
        <end position="115"/>
    </location>
</feature>
<dbReference type="GO" id="GO:0009277">
    <property type="term" value="C:fungal-type cell wall"/>
    <property type="evidence" value="ECO:0007669"/>
    <property type="project" value="TreeGrafter"/>
</dbReference>
<evidence type="ECO:0000259" key="9">
    <source>
        <dbReference type="Pfam" id="PF22799"/>
    </source>
</evidence>
<dbReference type="GO" id="GO:0005199">
    <property type="term" value="F:structural constituent of cell wall"/>
    <property type="evidence" value="ECO:0007669"/>
    <property type="project" value="InterPro"/>
</dbReference>
<dbReference type="PANTHER" id="PTHR47254">
    <property type="entry name" value="CELL WALL MANNOPROTEIN CIS3-RELATED"/>
    <property type="match status" value="1"/>
</dbReference>
<dbReference type="AlphaFoldDB" id="A0A1E4T522"/>
<comment type="subcellular location">
    <subcellularLocation>
        <location evidence="1">Secreted</location>
        <location evidence="1">Cell wall</location>
    </subcellularLocation>
</comment>
<keyword evidence="2" id="KW-0134">Cell wall</keyword>
<feature type="chain" id="PRO_5009163108" description="Cell wall mannoprotein PIR1-like C-terminal domain-containing protein" evidence="8">
    <location>
        <begin position="20"/>
        <end position="310"/>
    </location>
</feature>
<evidence type="ECO:0000313" key="11">
    <source>
        <dbReference type="Proteomes" id="UP000094801"/>
    </source>
</evidence>
<dbReference type="InterPro" id="IPR054508">
    <property type="entry name" value="PIR1-like_C"/>
</dbReference>
<feature type="compositionally biased region" description="Basic residues" evidence="7">
    <location>
        <begin position="71"/>
        <end position="110"/>
    </location>
</feature>
<dbReference type="Proteomes" id="UP000094801">
    <property type="component" value="Unassembled WGS sequence"/>
</dbReference>
<name>A0A1E4T522_9ASCO</name>
<evidence type="ECO:0000256" key="4">
    <source>
        <dbReference type="ARBA" id="ARBA00022729"/>
    </source>
</evidence>
<keyword evidence="3" id="KW-0964">Secreted</keyword>
<comment type="similarity">
    <text evidence="6">Belongs to the PIR protein family.</text>
</comment>
<sequence length="310" mass="33123">MRTSILLPTVLALASNALASYDPNATGADYSTLTPDSSPIGDINPTGTYGIHVETFAADSKLLKRGYASLPHKKAHAKVKSKAKAKAKAKPKAKSKSSSKKSHKKNKKGSKKDAVVTQIGDGQIQVGTATTTNAIPAQTVVYNTEQVVTQIGDGQLQFPASQVQVITTPTPTVVIQTTTAVAATEYTDGQVEVLAEEESSVDDDDGTGVYVGCYEDDTLAITFSDGIMYDASGRVGAIVSNHQLQFDGPPPQSGSLYAAGWNIDDEGYLNLGDQDVFWQCAQDDYFKLYDDQLYDTCSQVMIKMVDLISC</sequence>
<evidence type="ECO:0000256" key="2">
    <source>
        <dbReference type="ARBA" id="ARBA00022512"/>
    </source>
</evidence>
<dbReference type="InterPro" id="IPR000420">
    <property type="entry name" value="Yeast_PIR_rpt"/>
</dbReference>
<dbReference type="EMBL" id="KV453849">
    <property type="protein sequence ID" value="ODV86849.1"/>
    <property type="molecule type" value="Genomic_DNA"/>
</dbReference>
<dbReference type="PROSITE" id="PS50256">
    <property type="entry name" value="PIR_REPEAT_2"/>
    <property type="match status" value="1"/>
</dbReference>
<evidence type="ECO:0000256" key="1">
    <source>
        <dbReference type="ARBA" id="ARBA00004191"/>
    </source>
</evidence>
<gene>
    <name evidence="10" type="ORF">CANARDRAFT_27229</name>
</gene>